<proteinExistence type="inferred from homology"/>
<feature type="region of interest" description="Disordered" evidence="6">
    <location>
        <begin position="316"/>
        <end position="335"/>
    </location>
</feature>
<dbReference type="PANTHER" id="PTHR43817:SF1">
    <property type="entry name" value="HYDROLASE, FAMILY 43, PUTATIVE (AFU_ORTHOLOGUE AFUA_3G01660)-RELATED"/>
    <property type="match status" value="1"/>
</dbReference>
<evidence type="ECO:0000313" key="8">
    <source>
        <dbReference type="Proteomes" id="UP000642284"/>
    </source>
</evidence>
<keyword evidence="4 5" id="KW-0326">Glycosidase</keyword>
<dbReference type="PANTHER" id="PTHR43817">
    <property type="entry name" value="GLYCOSYL HYDROLASE"/>
    <property type="match status" value="1"/>
</dbReference>
<comment type="caution">
    <text evidence="7">The sequence shown here is derived from an EMBL/GenBank/DDBJ whole genome shotgun (WGS) entry which is preliminary data.</text>
</comment>
<evidence type="ECO:0000256" key="1">
    <source>
        <dbReference type="ARBA" id="ARBA00009865"/>
    </source>
</evidence>
<dbReference type="RefSeq" id="WP_187814032.1">
    <property type="nucleotide sequence ID" value="NZ_JACTVJ010000006.1"/>
</dbReference>
<gene>
    <name evidence="7" type="ORF">H9Y04_13360</name>
</gene>
<dbReference type="GO" id="GO:0016787">
    <property type="term" value="F:hydrolase activity"/>
    <property type="evidence" value="ECO:0007669"/>
    <property type="project" value="UniProtKB-KW"/>
</dbReference>
<dbReference type="PIRSF" id="PIRSF025414">
    <property type="entry name" value="Alpha-L-arabinofuranosidase"/>
    <property type="match status" value="1"/>
</dbReference>
<accession>A0ABR7SGR1</accession>
<name>A0ABR7SGR1_9ACTN</name>
<comment type="similarity">
    <text evidence="1 5">Belongs to the glycosyl hydrolase 43 family.</text>
</comment>
<evidence type="ECO:0000256" key="4">
    <source>
        <dbReference type="ARBA" id="ARBA00023295"/>
    </source>
</evidence>
<dbReference type="Proteomes" id="UP000642284">
    <property type="component" value="Unassembled WGS sequence"/>
</dbReference>
<dbReference type="InterPro" id="IPR006710">
    <property type="entry name" value="Glyco_hydro_43"/>
</dbReference>
<keyword evidence="3 5" id="KW-0378">Hydrolase</keyword>
<evidence type="ECO:0000256" key="5">
    <source>
        <dbReference type="RuleBase" id="RU361187"/>
    </source>
</evidence>
<dbReference type="SUPFAM" id="SSF75005">
    <property type="entry name" value="Arabinanase/levansucrase/invertase"/>
    <property type="match status" value="1"/>
</dbReference>
<organism evidence="7 8">
    <name type="scientific">Streptomyces polyasparticus</name>
    <dbReference type="NCBI Taxonomy" id="2767826"/>
    <lineage>
        <taxon>Bacteria</taxon>
        <taxon>Bacillati</taxon>
        <taxon>Actinomycetota</taxon>
        <taxon>Actinomycetes</taxon>
        <taxon>Kitasatosporales</taxon>
        <taxon>Streptomycetaceae</taxon>
        <taxon>Streptomyces</taxon>
    </lineage>
</organism>
<evidence type="ECO:0000256" key="6">
    <source>
        <dbReference type="SAM" id="MobiDB-lite"/>
    </source>
</evidence>
<keyword evidence="2" id="KW-0732">Signal</keyword>
<dbReference type="Pfam" id="PF04616">
    <property type="entry name" value="Glyco_hydro_43"/>
    <property type="match status" value="1"/>
</dbReference>
<evidence type="ECO:0000313" key="7">
    <source>
        <dbReference type="EMBL" id="MBC9713558.1"/>
    </source>
</evidence>
<sequence length="335" mass="37611">MSRAAAPDARTAGRPALPTYRNPLIRHRADPHITRHTDGRYYFTATAPEYDRIVLRRSRTLQGLAIADERVVWRAHARGEMSAHIWAPELHHIDGAWYLYFAAAPADDEWKIRMWVLENLDPDPFKGSWTEKGQLTTAWDTFSLDATTFTHRGSRYLAWAQHEPGTEGNTGLFLSEMADPWTLTGPQIRLSTPEYAWETVGFEVNEGPSVIERHGRVFLTYSAGATDHHYCMGLLTADAGGDLMDPASWSKSPVPVFTSDDRAGQYGPGHNCFTVAEDGHTDLLVYHARPYKQIEGDPLQDPNRHTRVQAITWTEDGRPDFGTPVADAFPSVSRP</sequence>
<dbReference type="EMBL" id="JACTVJ010000006">
    <property type="protein sequence ID" value="MBC9713558.1"/>
    <property type="molecule type" value="Genomic_DNA"/>
</dbReference>
<dbReference type="Gene3D" id="2.115.10.20">
    <property type="entry name" value="Glycosyl hydrolase domain, family 43"/>
    <property type="match status" value="1"/>
</dbReference>
<evidence type="ECO:0000256" key="3">
    <source>
        <dbReference type="ARBA" id="ARBA00022801"/>
    </source>
</evidence>
<dbReference type="CDD" id="cd18817">
    <property type="entry name" value="GH43f_LbAraf43-like"/>
    <property type="match status" value="1"/>
</dbReference>
<keyword evidence="8" id="KW-1185">Reference proteome</keyword>
<evidence type="ECO:0000256" key="2">
    <source>
        <dbReference type="ARBA" id="ARBA00022729"/>
    </source>
</evidence>
<protein>
    <submittedName>
        <fullName evidence="7">Glycoside hydrolase family 43 protein</fullName>
    </submittedName>
</protein>
<reference evidence="7 8" key="1">
    <citation type="submission" date="2020-08" db="EMBL/GenBank/DDBJ databases">
        <title>Genemic of Streptomyces polyaspartic.</title>
        <authorList>
            <person name="Liu W."/>
        </authorList>
    </citation>
    <scope>NUCLEOTIDE SEQUENCE [LARGE SCALE GENOMIC DNA]</scope>
    <source>
        <strain evidence="7 8">TRM66268-LWL</strain>
    </source>
</reference>
<dbReference type="InterPro" id="IPR016828">
    <property type="entry name" value="Alpha-L-arabinofuranosidase"/>
</dbReference>
<dbReference type="InterPro" id="IPR023296">
    <property type="entry name" value="Glyco_hydro_beta-prop_sf"/>
</dbReference>